<dbReference type="EMBL" id="VSSQ01000105">
    <property type="protein sequence ID" value="MPL77254.1"/>
    <property type="molecule type" value="Genomic_DNA"/>
</dbReference>
<dbReference type="PRINTS" id="PR00455">
    <property type="entry name" value="HTHTETR"/>
</dbReference>
<name>A0A644UEC0_9ZZZZ</name>
<dbReference type="InterPro" id="IPR036271">
    <property type="entry name" value="Tet_transcr_reg_TetR-rel_C_sf"/>
</dbReference>
<evidence type="ECO:0000256" key="1">
    <source>
        <dbReference type="ARBA" id="ARBA00023125"/>
    </source>
</evidence>
<dbReference type="InterPro" id="IPR009057">
    <property type="entry name" value="Homeodomain-like_sf"/>
</dbReference>
<dbReference type="Gene3D" id="1.10.357.10">
    <property type="entry name" value="Tetracycline Repressor, domain 2"/>
    <property type="match status" value="1"/>
</dbReference>
<keyword evidence="1" id="KW-0238">DNA-binding</keyword>
<keyword evidence="2" id="KW-1133">Transmembrane helix</keyword>
<evidence type="ECO:0000259" key="3">
    <source>
        <dbReference type="PROSITE" id="PS50977"/>
    </source>
</evidence>
<gene>
    <name evidence="4" type="ORF">SDC9_23107</name>
</gene>
<comment type="caution">
    <text evidence="4">The sequence shown here is derived from an EMBL/GenBank/DDBJ whole genome shotgun (WGS) entry which is preliminary data.</text>
</comment>
<dbReference type="GO" id="GO:0003677">
    <property type="term" value="F:DNA binding"/>
    <property type="evidence" value="ECO:0007669"/>
    <property type="project" value="UniProtKB-KW"/>
</dbReference>
<organism evidence="4">
    <name type="scientific">bioreactor metagenome</name>
    <dbReference type="NCBI Taxonomy" id="1076179"/>
    <lineage>
        <taxon>unclassified sequences</taxon>
        <taxon>metagenomes</taxon>
        <taxon>ecological metagenomes</taxon>
    </lineage>
</organism>
<dbReference type="SUPFAM" id="SSF46689">
    <property type="entry name" value="Homeodomain-like"/>
    <property type="match status" value="1"/>
</dbReference>
<dbReference type="Pfam" id="PF00440">
    <property type="entry name" value="TetR_N"/>
    <property type="match status" value="1"/>
</dbReference>
<dbReference type="InterPro" id="IPR050109">
    <property type="entry name" value="HTH-type_TetR-like_transc_reg"/>
</dbReference>
<reference evidence="4" key="1">
    <citation type="submission" date="2019-08" db="EMBL/GenBank/DDBJ databases">
        <authorList>
            <person name="Kucharzyk K."/>
            <person name="Murdoch R.W."/>
            <person name="Higgins S."/>
            <person name="Loffler F."/>
        </authorList>
    </citation>
    <scope>NUCLEOTIDE SEQUENCE</scope>
</reference>
<keyword evidence="2" id="KW-0472">Membrane</keyword>
<dbReference type="PANTHER" id="PTHR30328:SF54">
    <property type="entry name" value="HTH-TYPE TRANSCRIPTIONAL REPRESSOR SCO4008"/>
    <property type="match status" value="1"/>
</dbReference>
<feature type="transmembrane region" description="Helical" evidence="2">
    <location>
        <begin position="159"/>
        <end position="180"/>
    </location>
</feature>
<feature type="domain" description="HTH tetR-type" evidence="3">
    <location>
        <begin position="11"/>
        <end position="71"/>
    </location>
</feature>
<dbReference type="InterPro" id="IPR001647">
    <property type="entry name" value="HTH_TetR"/>
</dbReference>
<dbReference type="PROSITE" id="PS50977">
    <property type="entry name" value="HTH_TETR_2"/>
    <property type="match status" value="1"/>
</dbReference>
<keyword evidence="2" id="KW-0812">Transmembrane</keyword>
<accession>A0A644UEC0</accession>
<evidence type="ECO:0000256" key="2">
    <source>
        <dbReference type="SAM" id="Phobius"/>
    </source>
</evidence>
<dbReference type="AlphaFoldDB" id="A0A644UEC0"/>
<dbReference type="PANTHER" id="PTHR30328">
    <property type="entry name" value="TRANSCRIPTIONAL REPRESSOR"/>
    <property type="match status" value="1"/>
</dbReference>
<proteinExistence type="predicted"/>
<sequence>MKKRQESSKKVSMEITILKVAEELFVEKGYSATSTVEIASRAGCNQALVHYYFRTKANLFNKILESKISFMVSAFDYIDNKELSFTENLTKTIEMHFDALTKDKKLPIFVLNEIKNNDNNNVLDIIREIFRNKISFLLDKLDAILQEEIKAKRIREISALDLVLTIVSLNIFVFLAYPIVDYVLSINEKGVELIIQQRKKEIVNTILNSLRP</sequence>
<protein>
    <recommendedName>
        <fullName evidence="3">HTH tetR-type domain-containing protein</fullName>
    </recommendedName>
</protein>
<dbReference type="SUPFAM" id="SSF48498">
    <property type="entry name" value="Tetracyclin repressor-like, C-terminal domain"/>
    <property type="match status" value="1"/>
</dbReference>
<evidence type="ECO:0000313" key="4">
    <source>
        <dbReference type="EMBL" id="MPL77254.1"/>
    </source>
</evidence>